<accession>A0A1D6LEX3</accession>
<dbReference type="InParanoid" id="A0A1D6LEX3"/>
<dbReference type="PaxDb" id="4577-GRMZM2G700862_P01"/>
<dbReference type="IntAct" id="A0A1D6LEX3">
    <property type="interactions" value="2"/>
</dbReference>
<gene>
    <name evidence="1" type="ORF">ZEAMMB73_Zm00001d035187</name>
</gene>
<name>A0A1D6LEX3_MAIZE</name>
<reference evidence="1" key="1">
    <citation type="submission" date="2015-12" db="EMBL/GenBank/DDBJ databases">
        <title>Update maize B73 reference genome by single molecule sequencing technologies.</title>
        <authorList>
            <consortium name="Maize Genome Sequencing Project"/>
            <person name="Ware D."/>
        </authorList>
    </citation>
    <scope>NUCLEOTIDE SEQUENCE</scope>
    <source>
        <tissue evidence="1">Seedling</tissue>
    </source>
</reference>
<dbReference type="EMBL" id="CM000782">
    <property type="protein sequence ID" value="AQK78494.1"/>
    <property type="molecule type" value="Genomic_DNA"/>
</dbReference>
<proteinExistence type="predicted"/>
<dbReference type="EMBL" id="CM000782">
    <property type="protein sequence ID" value="AQK78495.1"/>
    <property type="molecule type" value="Genomic_DNA"/>
</dbReference>
<dbReference type="AlphaFoldDB" id="A0A1D6LEX3"/>
<protein>
    <submittedName>
        <fullName evidence="1">Uncharacterized protein</fullName>
    </submittedName>
</protein>
<sequence length="91" mass="9942">MPQREAAMDPPCVAPSACDVLQQQQRHPPLRRTRQIGSNAVDLRSVCASLLKSAPSVDVAPRAMPMRRNASRWTAHATHRSGQVAVVSFTI</sequence>
<organism evidence="1">
    <name type="scientific">Zea mays</name>
    <name type="common">Maize</name>
    <dbReference type="NCBI Taxonomy" id="4577"/>
    <lineage>
        <taxon>Eukaryota</taxon>
        <taxon>Viridiplantae</taxon>
        <taxon>Streptophyta</taxon>
        <taxon>Embryophyta</taxon>
        <taxon>Tracheophyta</taxon>
        <taxon>Spermatophyta</taxon>
        <taxon>Magnoliopsida</taxon>
        <taxon>Liliopsida</taxon>
        <taxon>Poales</taxon>
        <taxon>Poaceae</taxon>
        <taxon>PACMAD clade</taxon>
        <taxon>Panicoideae</taxon>
        <taxon>Andropogonodae</taxon>
        <taxon>Andropogoneae</taxon>
        <taxon>Tripsacinae</taxon>
        <taxon>Zea</taxon>
    </lineage>
</organism>
<evidence type="ECO:0000313" key="1">
    <source>
        <dbReference type="EMBL" id="AQK78493.1"/>
    </source>
</evidence>
<dbReference type="ExpressionAtlas" id="A0A1D6LEX3">
    <property type="expression patterns" value="baseline"/>
</dbReference>
<dbReference type="EMBL" id="CM000782">
    <property type="protein sequence ID" value="AQK78493.1"/>
    <property type="molecule type" value="Genomic_DNA"/>
</dbReference>